<accession>M1M1R6</accession>
<organism evidence="3 4">
    <name type="scientific">Clostridium saccharoperbutylacetonicum N1-4(HMT)</name>
    <dbReference type="NCBI Taxonomy" id="931276"/>
    <lineage>
        <taxon>Bacteria</taxon>
        <taxon>Bacillati</taxon>
        <taxon>Bacillota</taxon>
        <taxon>Clostridia</taxon>
        <taxon>Eubacteriales</taxon>
        <taxon>Clostridiaceae</taxon>
        <taxon>Clostridium</taxon>
    </lineage>
</organism>
<feature type="chain" id="PRO_5004015561" description="BIG2 domain-containing protein" evidence="1">
    <location>
        <begin position="29"/>
        <end position="416"/>
    </location>
</feature>
<name>M1M1R6_9CLOT</name>
<feature type="domain" description="BIG2" evidence="2">
    <location>
        <begin position="194"/>
        <end position="275"/>
    </location>
</feature>
<dbReference type="InterPro" id="IPR047589">
    <property type="entry name" value="DUF11_rpt"/>
</dbReference>
<keyword evidence="4" id="KW-1185">Reference proteome</keyword>
<dbReference type="RefSeq" id="WP_015395872.1">
    <property type="nucleotide sequence ID" value="NC_020292.1"/>
</dbReference>
<feature type="signal peptide" evidence="1">
    <location>
        <begin position="1"/>
        <end position="28"/>
    </location>
</feature>
<dbReference type="EMBL" id="CP004122">
    <property type="protein sequence ID" value="AGF59565.1"/>
    <property type="molecule type" value="Genomic_DNA"/>
</dbReference>
<dbReference type="PATRIC" id="fig|931276.5.peg.5889"/>
<dbReference type="Proteomes" id="UP000011728">
    <property type="component" value="Plasmid Csp_135p"/>
</dbReference>
<dbReference type="SUPFAM" id="SSF49373">
    <property type="entry name" value="Invasin/intimin cell-adhesion fragments"/>
    <property type="match status" value="1"/>
</dbReference>
<evidence type="ECO:0000259" key="2">
    <source>
        <dbReference type="SMART" id="SM00635"/>
    </source>
</evidence>
<dbReference type="Gene3D" id="2.60.120.260">
    <property type="entry name" value="Galactose-binding domain-like"/>
    <property type="match status" value="1"/>
</dbReference>
<dbReference type="SMART" id="SM00635">
    <property type="entry name" value="BID_2"/>
    <property type="match status" value="1"/>
</dbReference>
<dbReference type="KEGG" id="csr:Cspa_135p00050"/>
<sequence>MKNYFKKFSIMFVMVLMLVLGWSISAFAADDGVVGTSNLNNAAENSAKVGNVLKLPEVGWKRYDDTNKNIKYDGTLWTTVGYSDNYTGATHVVYRTTNSNINSSYKFNFSGTKLRILTDYNIDHSNSEKIIIDGKVCNNSPYSTYSSRLSRCVIGFEITGLAEGIHSVVVTNQTLDVMTLDAVDIGSNEQLLPYNESITLDKSTMNLIEGDSGQLTAITTPSSVGVTWTVSDPSIATIEVDPTNGKLIKVNGIKEGTCTITATTADGSNLSASCIINVTRKTEPTPYPQPTDTDYITNIAHAKGTNTNNPGGEVTIIFHGTADTILSIVKTADVKDVWIGDNFTYTLVITNTGTKTAKAVAVNDPAPNHINFNVSGVTTTQGKVDSSSSSKNIIVNVGDILPGETVTIKIPSTVIA</sequence>
<dbReference type="Gene3D" id="2.60.40.1080">
    <property type="match status" value="1"/>
</dbReference>
<protein>
    <recommendedName>
        <fullName evidence="2">BIG2 domain-containing protein</fullName>
    </recommendedName>
</protein>
<dbReference type="Pfam" id="PF02368">
    <property type="entry name" value="Big_2"/>
    <property type="match status" value="1"/>
</dbReference>
<geneLocation type="plasmid" evidence="3 4">
    <name>Csp_135p</name>
</geneLocation>
<evidence type="ECO:0000256" key="1">
    <source>
        <dbReference type="SAM" id="SignalP"/>
    </source>
</evidence>
<dbReference type="AlphaFoldDB" id="M1M1R6"/>
<dbReference type="OrthoDB" id="1890305at2"/>
<reference evidence="3 4" key="1">
    <citation type="submission" date="2013-02" db="EMBL/GenBank/DDBJ databases">
        <title>Genome sequence of Clostridium saccharoperbutylacetonicum N1-4(HMT).</title>
        <authorList>
            <person name="Poehlein A."/>
            <person name="Daniel R."/>
        </authorList>
    </citation>
    <scope>NUCLEOTIDE SEQUENCE [LARGE SCALE GENOMIC DNA]</scope>
    <source>
        <strain evidence="4">N1-4(HMT)</strain>
        <plasmid evidence="4">Plasmid Csp_135p</plasmid>
    </source>
</reference>
<dbReference type="InterPro" id="IPR008964">
    <property type="entry name" value="Invasin/intimin_cell_adhesion"/>
</dbReference>
<evidence type="ECO:0000313" key="4">
    <source>
        <dbReference type="Proteomes" id="UP000011728"/>
    </source>
</evidence>
<dbReference type="InterPro" id="IPR001434">
    <property type="entry name" value="OmcB-like_DUF11"/>
</dbReference>
<dbReference type="Gene3D" id="2.60.40.1170">
    <property type="entry name" value="Mu homology domain, subdomain B"/>
    <property type="match status" value="1"/>
</dbReference>
<keyword evidence="3" id="KW-0614">Plasmid</keyword>
<dbReference type="Pfam" id="PF01345">
    <property type="entry name" value="DUF11"/>
    <property type="match status" value="1"/>
</dbReference>
<evidence type="ECO:0000313" key="3">
    <source>
        <dbReference type="EMBL" id="AGF59565.1"/>
    </source>
</evidence>
<gene>
    <name evidence="3" type="ORF">Cspa_135p00050</name>
</gene>
<proteinExistence type="predicted"/>
<keyword evidence="1" id="KW-0732">Signal</keyword>
<dbReference type="InterPro" id="IPR003343">
    <property type="entry name" value="Big_2"/>
</dbReference>
<dbReference type="HOGENOM" id="CLU_041399_2_0_9"/>
<dbReference type="NCBIfam" id="TIGR01451">
    <property type="entry name" value="B_ant_repeat"/>
    <property type="match status" value="1"/>
</dbReference>